<organism evidence="28 29">
    <name type="scientific">Branchiostoma lanceolatum</name>
    <name type="common">Common lancelet</name>
    <name type="synonym">Amphioxus lanceolatum</name>
    <dbReference type="NCBI Taxonomy" id="7740"/>
    <lineage>
        <taxon>Eukaryota</taxon>
        <taxon>Metazoa</taxon>
        <taxon>Chordata</taxon>
        <taxon>Cephalochordata</taxon>
        <taxon>Leptocardii</taxon>
        <taxon>Amphioxiformes</taxon>
        <taxon>Branchiostomatidae</taxon>
        <taxon>Branchiostoma</taxon>
    </lineage>
</organism>
<keyword evidence="6 25" id="KW-1133">Transmembrane helix</keyword>
<comment type="similarity">
    <text evidence="21">Belongs to the ligand-gated ion channel (TC 1.A.9) family. Gamma-aminobutyric acid receptor (TC 1.A.9.5) subfamily. GABRP sub-subfamily.</text>
</comment>
<keyword evidence="10" id="KW-1015">Disulfide bond</keyword>
<dbReference type="InterPro" id="IPR036719">
    <property type="entry name" value="Neuro-gated_channel_TM_sf"/>
</dbReference>
<sequence>MSRRGATAGRGVLLGLTLGVLVQLARSEYTLIKMLESRGYDRNLRPNFNGPPVEVSFSMTIASIDQISEVNMDYTITIFLRQYWQDQRLAFSGTNKSLSLDGRLADNLWVPDTFIPNAKESFLHKVTVDNRLIRLYPDGRIIYGLRITAKAECDMDLRKYPMDEQNCTLEFESYGYNFADMVYLWRRGKSSISGLTTLKLQQFNVGSFNVHSSFARYETGDFPKIVFSFQIQRQAFYFILQTYIPSILLVVLSWVSFWINPDAVPARVALGITTVLTMTTLITGARQALPKISYIKAIDVYLVICFLFSFAALLEYAVVNFQSSRIAAAIKREKDREGLQEVKVDKAGKRWRSAGDSGCNPKEVEPLGNGGSNLPLTVCNQVSADKELGKVRLNSVNIDDCRERSEDDDLKKSTSIGDQLAVVVRRFSDVTRMVQVSTIDNFARFLFPAMFSIFNMVYFLYYCI</sequence>
<evidence type="ECO:0000256" key="19">
    <source>
        <dbReference type="ARBA" id="ARBA00034104"/>
    </source>
</evidence>
<evidence type="ECO:0000256" key="18">
    <source>
        <dbReference type="ARBA" id="ARBA00024167"/>
    </source>
</evidence>
<keyword evidence="13" id="KW-0325">Glycoprotein</keyword>
<dbReference type="SUPFAM" id="SSF63712">
    <property type="entry name" value="Nicotinic receptor ligand binding domain-like"/>
    <property type="match status" value="1"/>
</dbReference>
<keyword evidence="3" id="KW-1003">Cell membrane</keyword>
<keyword evidence="7" id="KW-0770">Synapse</keyword>
<keyword evidence="9 25" id="KW-0472">Membrane</keyword>
<comment type="catalytic activity">
    <reaction evidence="18">
        <text>chloride(in) = chloride(out)</text>
        <dbReference type="Rhea" id="RHEA:29823"/>
        <dbReference type="ChEBI" id="CHEBI:17996"/>
    </reaction>
</comment>
<evidence type="ECO:0000256" key="16">
    <source>
        <dbReference type="ARBA" id="ARBA00023286"/>
    </source>
</evidence>
<evidence type="ECO:0000259" key="26">
    <source>
        <dbReference type="Pfam" id="PF02931"/>
    </source>
</evidence>
<dbReference type="PRINTS" id="PR00253">
    <property type="entry name" value="GABAARECEPTR"/>
</dbReference>
<dbReference type="InterPro" id="IPR038050">
    <property type="entry name" value="Neuro_actylchol_rec"/>
</dbReference>
<evidence type="ECO:0000256" key="23">
    <source>
        <dbReference type="ARBA" id="ARBA00070417"/>
    </source>
</evidence>
<dbReference type="InterPro" id="IPR006201">
    <property type="entry name" value="Neur_channel"/>
</dbReference>
<dbReference type="GO" id="GO:0034707">
    <property type="term" value="C:chloride channel complex"/>
    <property type="evidence" value="ECO:0007669"/>
    <property type="project" value="UniProtKB-KW"/>
</dbReference>
<dbReference type="InterPro" id="IPR006028">
    <property type="entry name" value="GABAA/Glycine_rcpt"/>
</dbReference>
<dbReference type="OrthoDB" id="8890589at2759"/>
<keyword evidence="5 25" id="KW-0732">Signal</keyword>
<comment type="subunit">
    <text evidence="22">Heteropentamer, formed by a combination of alpha (GABRA1-6), beta (GABRB1-3), gamma (GABRG1-3), delta (GABRD), epsilon (GABRE), rho (GABRR1-3), pi (GABRP) and theta (GABRQ) chains, each subunit exhibiting distinct physiological and pharmacological properties.</text>
</comment>
<evidence type="ECO:0000256" key="21">
    <source>
        <dbReference type="ARBA" id="ARBA00061437"/>
    </source>
</evidence>
<feature type="signal peptide" evidence="25">
    <location>
        <begin position="1"/>
        <end position="27"/>
    </location>
</feature>
<dbReference type="InterPro" id="IPR006202">
    <property type="entry name" value="Neur_chan_lig-bd"/>
</dbReference>
<dbReference type="InterPro" id="IPR018000">
    <property type="entry name" value="Neurotransmitter_ion_chnl_CS"/>
</dbReference>
<dbReference type="NCBIfam" id="TIGR00860">
    <property type="entry name" value="LIC"/>
    <property type="match status" value="1"/>
</dbReference>
<accession>A0A8J9ZJA3</accession>
<evidence type="ECO:0000256" key="15">
    <source>
        <dbReference type="ARBA" id="ARBA00023257"/>
    </source>
</evidence>
<dbReference type="GO" id="GO:0022851">
    <property type="term" value="F:GABA-gated chloride ion channel activity"/>
    <property type="evidence" value="ECO:0007669"/>
    <property type="project" value="UniProtKB-ARBA"/>
</dbReference>
<evidence type="ECO:0000256" key="25">
    <source>
        <dbReference type="RuleBase" id="RU000687"/>
    </source>
</evidence>
<dbReference type="Pfam" id="PF02931">
    <property type="entry name" value="Neur_chan_LBD"/>
    <property type="match status" value="1"/>
</dbReference>
<keyword evidence="11" id="KW-0675">Receptor</keyword>
<keyword evidence="8 25" id="KW-0406">Ion transport</keyword>
<dbReference type="PRINTS" id="PR01160">
    <property type="entry name" value="GABAARBETA"/>
</dbReference>
<evidence type="ECO:0000256" key="24">
    <source>
        <dbReference type="ARBA" id="ARBA00079775"/>
    </source>
</evidence>
<evidence type="ECO:0000256" key="9">
    <source>
        <dbReference type="ARBA" id="ARBA00023136"/>
    </source>
</evidence>
<keyword evidence="15" id="KW-0628">Postsynaptic cell membrane</keyword>
<dbReference type="Gene3D" id="2.70.170.10">
    <property type="entry name" value="Neurotransmitter-gated ion-channel ligand-binding domain"/>
    <property type="match status" value="1"/>
</dbReference>
<evidence type="ECO:0000313" key="28">
    <source>
        <dbReference type="EMBL" id="CAH1256234.1"/>
    </source>
</evidence>
<dbReference type="PROSITE" id="PS00236">
    <property type="entry name" value="NEUROTR_ION_CHANNEL"/>
    <property type="match status" value="1"/>
</dbReference>
<protein>
    <recommendedName>
        <fullName evidence="23">Gamma-aminobutyric acid receptor subunit pi</fullName>
    </recommendedName>
    <alternativeName>
        <fullName evidence="24">GABA(A) receptor subunit pi</fullName>
    </alternativeName>
</protein>
<dbReference type="InterPro" id="IPR006029">
    <property type="entry name" value="Neurotrans-gated_channel_TM"/>
</dbReference>
<evidence type="ECO:0000256" key="1">
    <source>
        <dbReference type="ARBA" id="ARBA00004424"/>
    </source>
</evidence>
<dbReference type="SUPFAM" id="SSF90112">
    <property type="entry name" value="Neurotransmitter-gated ion-channel transmembrane pore"/>
    <property type="match status" value="1"/>
</dbReference>
<dbReference type="PRINTS" id="PR00252">
    <property type="entry name" value="NRIONCHANNEL"/>
</dbReference>
<evidence type="ECO:0000256" key="4">
    <source>
        <dbReference type="ARBA" id="ARBA00022692"/>
    </source>
</evidence>
<feature type="transmembrane region" description="Helical" evidence="25">
    <location>
        <begin position="235"/>
        <end position="256"/>
    </location>
</feature>
<evidence type="ECO:0000313" key="29">
    <source>
        <dbReference type="Proteomes" id="UP000838412"/>
    </source>
</evidence>
<dbReference type="InterPro" id="IPR002289">
    <property type="entry name" value="GABAAb_rcpt"/>
</dbReference>
<feature type="domain" description="Neurotransmitter-gated ion-channel ligand-binding" evidence="26">
    <location>
        <begin position="30"/>
        <end position="234"/>
    </location>
</feature>
<evidence type="ECO:0000256" key="12">
    <source>
        <dbReference type="ARBA" id="ARBA00023173"/>
    </source>
</evidence>
<evidence type="ECO:0000256" key="5">
    <source>
        <dbReference type="ARBA" id="ARBA00022729"/>
    </source>
</evidence>
<dbReference type="EMBL" id="OV696688">
    <property type="protein sequence ID" value="CAH1256232.1"/>
    <property type="molecule type" value="Genomic_DNA"/>
</dbReference>
<gene>
    <name evidence="28" type="primary">GABRB3</name>
    <name evidence="28" type="ORF">BLAG_LOCUS14698</name>
</gene>
<dbReference type="InterPro" id="IPR036734">
    <property type="entry name" value="Neur_chan_lig-bd_sf"/>
</dbReference>
<feature type="transmembrane region" description="Helical" evidence="25">
    <location>
        <begin position="300"/>
        <end position="319"/>
    </location>
</feature>
<evidence type="ECO:0000256" key="6">
    <source>
        <dbReference type="ARBA" id="ARBA00022989"/>
    </source>
</evidence>
<dbReference type="FunFam" id="2.70.170.10:FF:000011">
    <property type="entry name" value="Gamma-aminobutyric acid receptor subunit pi isoform X1"/>
    <property type="match status" value="1"/>
</dbReference>
<evidence type="ECO:0000256" key="11">
    <source>
        <dbReference type="ARBA" id="ARBA00023170"/>
    </source>
</evidence>
<keyword evidence="14" id="KW-0868">Chloride</keyword>
<evidence type="ECO:0000256" key="20">
    <source>
        <dbReference type="ARBA" id="ARBA00059554"/>
    </source>
</evidence>
<dbReference type="AlphaFoldDB" id="A0A8J9ZJA3"/>
<dbReference type="CDD" id="cd19049">
    <property type="entry name" value="LGIC_TM_anion"/>
    <property type="match status" value="1"/>
</dbReference>
<keyword evidence="17 25" id="KW-0407">Ion channel</keyword>
<reference evidence="28" key="1">
    <citation type="submission" date="2022-01" db="EMBL/GenBank/DDBJ databases">
        <authorList>
            <person name="Braso-Vives M."/>
        </authorList>
    </citation>
    <scope>NUCLEOTIDE SEQUENCE</scope>
</reference>
<evidence type="ECO:0000256" key="17">
    <source>
        <dbReference type="ARBA" id="ARBA00023303"/>
    </source>
</evidence>
<dbReference type="FunFam" id="1.20.58.390:FF:000067">
    <property type="entry name" value="Glycine receptor subunit alpha-2"/>
    <property type="match status" value="1"/>
</dbReference>
<dbReference type="Proteomes" id="UP000838412">
    <property type="component" value="Chromosome 3"/>
</dbReference>
<evidence type="ECO:0000256" key="7">
    <source>
        <dbReference type="ARBA" id="ARBA00023018"/>
    </source>
</evidence>
<name>A0A8J9ZJA3_BRALA</name>
<feature type="chain" id="PRO_5036511244" description="Gamma-aminobutyric acid receptor subunit pi" evidence="25">
    <location>
        <begin position="28"/>
        <end position="464"/>
    </location>
</feature>
<dbReference type="PANTHER" id="PTHR18945">
    <property type="entry name" value="NEUROTRANSMITTER GATED ION CHANNEL"/>
    <property type="match status" value="1"/>
</dbReference>
<keyword evidence="4 25" id="KW-0812">Transmembrane</keyword>
<evidence type="ECO:0000256" key="2">
    <source>
        <dbReference type="ARBA" id="ARBA00022448"/>
    </source>
</evidence>
<evidence type="ECO:0000256" key="14">
    <source>
        <dbReference type="ARBA" id="ARBA00023214"/>
    </source>
</evidence>
<keyword evidence="12" id="KW-0869">Chloride channel</keyword>
<dbReference type="EMBL" id="OV696688">
    <property type="protein sequence ID" value="CAH1256234.1"/>
    <property type="molecule type" value="Genomic_DNA"/>
</dbReference>
<dbReference type="Gene3D" id="1.20.58.390">
    <property type="entry name" value="Neurotransmitter-gated ion-channel transmembrane domain"/>
    <property type="match status" value="1"/>
</dbReference>
<evidence type="ECO:0000256" key="3">
    <source>
        <dbReference type="ARBA" id="ARBA00022475"/>
    </source>
</evidence>
<evidence type="ECO:0000256" key="10">
    <source>
        <dbReference type="ARBA" id="ARBA00023157"/>
    </source>
</evidence>
<dbReference type="CDD" id="cd18990">
    <property type="entry name" value="LGIC_ECD_GABAAR"/>
    <property type="match status" value="1"/>
</dbReference>
<evidence type="ECO:0000256" key="22">
    <source>
        <dbReference type="ARBA" id="ARBA00064898"/>
    </source>
</evidence>
<keyword evidence="29" id="KW-1185">Reference proteome</keyword>
<dbReference type="GO" id="GO:0004890">
    <property type="term" value="F:GABA-A receptor activity"/>
    <property type="evidence" value="ECO:0007669"/>
    <property type="project" value="InterPro"/>
</dbReference>
<proteinExistence type="inferred from homology"/>
<evidence type="ECO:0000259" key="27">
    <source>
        <dbReference type="Pfam" id="PF02932"/>
    </source>
</evidence>
<evidence type="ECO:0000256" key="13">
    <source>
        <dbReference type="ARBA" id="ARBA00023180"/>
    </source>
</evidence>
<feature type="transmembrane region" description="Helical" evidence="25">
    <location>
        <begin position="268"/>
        <end position="288"/>
    </location>
</feature>
<dbReference type="GO" id="GO:0045211">
    <property type="term" value="C:postsynaptic membrane"/>
    <property type="evidence" value="ECO:0007669"/>
    <property type="project" value="UniProtKB-SubCell"/>
</dbReference>
<comment type="subcellular location">
    <subcellularLocation>
        <location evidence="1">Apical cell membrane</location>
        <topology evidence="1">Multi-pass membrane protein</topology>
    </subcellularLocation>
    <subcellularLocation>
        <location evidence="19">Postsynaptic cell membrane</location>
        <topology evidence="19">Multi-pass membrane protein</topology>
    </subcellularLocation>
</comment>
<feature type="transmembrane region" description="Helical" evidence="25">
    <location>
        <begin position="442"/>
        <end position="461"/>
    </location>
</feature>
<dbReference type="Pfam" id="PF02932">
    <property type="entry name" value="Neur_chan_memb"/>
    <property type="match status" value="1"/>
</dbReference>
<keyword evidence="16" id="KW-1071">Ligand-gated ion channel</keyword>
<dbReference type="GO" id="GO:0016324">
    <property type="term" value="C:apical plasma membrane"/>
    <property type="evidence" value="ECO:0007669"/>
    <property type="project" value="UniProtKB-SubCell"/>
</dbReference>
<evidence type="ECO:0000256" key="8">
    <source>
        <dbReference type="ARBA" id="ARBA00023065"/>
    </source>
</evidence>
<keyword evidence="2 25" id="KW-0813">Transport</keyword>
<comment type="function">
    <text evidence="20">Pi subunit of the heteropentameric ligand-gated chloride channel gated by gamma-aminobutyric acid (GABA). GABA-gated chloride channels, also named GABA(A) receptors (GABAAR), consist of five subunits arranged around a central pore and contain GABA active binding site(s) located at the alpha and beta subunit interfaces. When activated by GABA, GABAARs selectively allow the flow of chloride anions across the cell membrane down their electrochemical gradient. Pi-containing GABAARs are mostly located in peripheral tissues. In the uterus, pi subunits modulate uterus contraction by altering the sensitivity of GABAARs to pregnanolone. In the lungs, pi-containing GABAARs contribute to pulmonary fluid transport via luminal secretion of chloride.</text>
</comment>
<feature type="domain" description="Neurotransmitter-gated ion-channel transmembrane" evidence="27">
    <location>
        <begin position="242"/>
        <end position="459"/>
    </location>
</feature>